<dbReference type="NCBIfam" id="TIGR01814">
    <property type="entry name" value="kynureninase"/>
    <property type="match status" value="1"/>
</dbReference>
<dbReference type="PANTHER" id="PTHR14084:SF0">
    <property type="entry name" value="KYNURENINASE"/>
    <property type="match status" value="1"/>
</dbReference>
<dbReference type="Pfam" id="PF22580">
    <property type="entry name" value="KYNU_C"/>
    <property type="match status" value="1"/>
</dbReference>
<evidence type="ECO:0000256" key="6">
    <source>
        <dbReference type="PIRNR" id="PIRNR038800"/>
    </source>
</evidence>
<feature type="binding site" evidence="4">
    <location>
        <position position="101"/>
    </location>
    <ligand>
        <name>pyridoxal 5'-phosphate</name>
        <dbReference type="ChEBI" id="CHEBI:597326"/>
    </ligand>
</feature>
<feature type="binding site" evidence="4">
    <location>
        <position position="286"/>
    </location>
    <ligand>
        <name>pyridoxal 5'-phosphate</name>
        <dbReference type="ChEBI" id="CHEBI:597326"/>
    </ligand>
</feature>
<dbReference type="AlphaFoldDB" id="A0A9W6SGF6"/>
<dbReference type="GO" id="GO:0030429">
    <property type="term" value="F:kynureninase activity"/>
    <property type="evidence" value="ECO:0007669"/>
    <property type="project" value="UniProtKB-UniRule"/>
</dbReference>
<feature type="binding site" evidence="4">
    <location>
        <position position="260"/>
    </location>
    <ligand>
        <name>pyridoxal 5'-phosphate</name>
        <dbReference type="ChEBI" id="CHEBI:597326"/>
    </ligand>
</feature>
<comment type="catalytic activity">
    <reaction evidence="6">
        <text>3-hydroxy-L-kynurenine + H2O = 3-hydroxyanthranilate + L-alanine + H(+)</text>
        <dbReference type="Rhea" id="RHEA:25143"/>
        <dbReference type="ChEBI" id="CHEBI:15377"/>
        <dbReference type="ChEBI" id="CHEBI:15378"/>
        <dbReference type="ChEBI" id="CHEBI:36559"/>
        <dbReference type="ChEBI" id="CHEBI:57972"/>
        <dbReference type="ChEBI" id="CHEBI:58125"/>
        <dbReference type="EC" id="3.7.1.3"/>
    </reaction>
</comment>
<protein>
    <recommendedName>
        <fullName evidence="4 5">Kynureninase</fullName>
        <ecNumber evidence="4 5">3.7.1.3</ecNumber>
    </recommendedName>
    <alternativeName>
        <fullName evidence="4">L-kynurenine hydrolase</fullName>
    </alternativeName>
</protein>
<gene>
    <name evidence="4" type="primary">kynU</name>
    <name evidence="8" type="ORF">Afil01_06500</name>
</gene>
<dbReference type="HAMAP" id="MF_01970">
    <property type="entry name" value="Kynureninase"/>
    <property type="match status" value="1"/>
</dbReference>
<dbReference type="Gene3D" id="3.90.1150.10">
    <property type="entry name" value="Aspartate Aminotransferase, domain 1"/>
    <property type="match status" value="1"/>
</dbReference>
<feature type="binding site" evidence="4">
    <location>
        <begin position="128"/>
        <end position="131"/>
    </location>
    <ligand>
        <name>pyridoxal 5'-phosphate</name>
        <dbReference type="ChEBI" id="CHEBI:597326"/>
    </ligand>
</feature>
<keyword evidence="2 4" id="KW-0378">Hydrolase</keyword>
<keyword evidence="9" id="KW-1185">Reference proteome</keyword>
<feature type="binding site" evidence="4">
    <location>
        <position position="100"/>
    </location>
    <ligand>
        <name>pyridoxal 5'-phosphate</name>
        <dbReference type="ChEBI" id="CHEBI:597326"/>
    </ligand>
</feature>
<dbReference type="PIRSF" id="PIRSF038800">
    <property type="entry name" value="KYNU"/>
    <property type="match status" value="1"/>
</dbReference>
<keyword evidence="1 4" id="KW-0662">Pyridine nucleotide biosynthesis</keyword>
<dbReference type="EMBL" id="BSTX01000001">
    <property type="protein sequence ID" value="GLZ75843.1"/>
    <property type="molecule type" value="Genomic_DNA"/>
</dbReference>
<dbReference type="SUPFAM" id="SSF53383">
    <property type="entry name" value="PLP-dependent transferases"/>
    <property type="match status" value="1"/>
</dbReference>
<dbReference type="GO" id="GO:0005737">
    <property type="term" value="C:cytoplasm"/>
    <property type="evidence" value="ECO:0007669"/>
    <property type="project" value="UniProtKB-UniRule"/>
</dbReference>
<dbReference type="GO" id="GO:0043420">
    <property type="term" value="P:anthranilate metabolic process"/>
    <property type="evidence" value="ECO:0007669"/>
    <property type="project" value="TreeGrafter"/>
</dbReference>
<dbReference type="GO" id="GO:0019805">
    <property type="term" value="P:quinolinate biosynthetic process"/>
    <property type="evidence" value="ECO:0007669"/>
    <property type="project" value="UniProtKB-UniRule"/>
</dbReference>
<comment type="cofactor">
    <cofactor evidence="4 6">
        <name>pyridoxal 5'-phosphate</name>
        <dbReference type="ChEBI" id="CHEBI:597326"/>
    </cofactor>
</comment>
<dbReference type="GO" id="GO:0030170">
    <property type="term" value="F:pyridoxal phosphate binding"/>
    <property type="evidence" value="ECO:0007669"/>
    <property type="project" value="UniProtKB-UniRule"/>
</dbReference>
<comment type="similarity">
    <text evidence="7">Belongs to the DegT/DnrJ/EryC1 family.</text>
</comment>
<evidence type="ECO:0000256" key="2">
    <source>
        <dbReference type="ARBA" id="ARBA00022801"/>
    </source>
</evidence>
<evidence type="ECO:0000313" key="9">
    <source>
        <dbReference type="Proteomes" id="UP001165079"/>
    </source>
</evidence>
<dbReference type="PANTHER" id="PTHR14084">
    <property type="entry name" value="KYNURENINASE"/>
    <property type="match status" value="1"/>
</dbReference>
<dbReference type="InterPro" id="IPR015424">
    <property type="entry name" value="PyrdxlP-dep_Trfase"/>
</dbReference>
<dbReference type="GO" id="GO:0019441">
    <property type="term" value="P:L-tryptophan catabolic process to kynurenine"/>
    <property type="evidence" value="ECO:0007669"/>
    <property type="project" value="TreeGrafter"/>
</dbReference>
<dbReference type="Proteomes" id="UP001165079">
    <property type="component" value="Unassembled WGS sequence"/>
</dbReference>
<evidence type="ECO:0000256" key="4">
    <source>
        <dbReference type="HAMAP-Rule" id="MF_01970"/>
    </source>
</evidence>
<keyword evidence="3 4" id="KW-0663">Pyridoxal phosphate</keyword>
<dbReference type="RefSeq" id="WP_285661062.1">
    <property type="nucleotide sequence ID" value="NZ_BSTX01000001.1"/>
</dbReference>
<name>A0A9W6SGF6_9ACTN</name>
<accession>A0A9W6SGF6</accession>
<feature type="binding site" evidence="4">
    <location>
        <position position="208"/>
    </location>
    <ligand>
        <name>pyridoxal 5'-phosphate</name>
        <dbReference type="ChEBI" id="CHEBI:597326"/>
    </ligand>
</feature>
<evidence type="ECO:0000256" key="3">
    <source>
        <dbReference type="ARBA" id="ARBA00022898"/>
    </source>
</evidence>
<organism evidence="8 9">
    <name type="scientific">Actinorhabdospora filicis</name>
    <dbReference type="NCBI Taxonomy" id="1785913"/>
    <lineage>
        <taxon>Bacteria</taxon>
        <taxon>Bacillati</taxon>
        <taxon>Actinomycetota</taxon>
        <taxon>Actinomycetes</taxon>
        <taxon>Micromonosporales</taxon>
        <taxon>Micromonosporaceae</taxon>
        <taxon>Actinorhabdospora</taxon>
    </lineage>
</organism>
<comment type="caution">
    <text evidence="4">Lacks conserved residue(s) required for the propagation of feature annotation.</text>
</comment>
<dbReference type="GO" id="GO:0097053">
    <property type="term" value="P:L-kynurenine catabolic process"/>
    <property type="evidence" value="ECO:0007669"/>
    <property type="project" value="UniProtKB-UniRule"/>
</dbReference>
<evidence type="ECO:0000256" key="7">
    <source>
        <dbReference type="RuleBase" id="RU004508"/>
    </source>
</evidence>
<dbReference type="InterPro" id="IPR010111">
    <property type="entry name" value="Kynureninase"/>
</dbReference>
<comment type="pathway">
    <text evidence="4 6">Amino-acid degradation; L-kynurenine degradation; L-alanine and anthranilate from L-kynurenine: step 1/1.</text>
</comment>
<proteinExistence type="inferred from homology"/>
<dbReference type="InterPro" id="IPR015421">
    <property type="entry name" value="PyrdxlP-dep_Trfase_major"/>
</dbReference>
<comment type="similarity">
    <text evidence="4 6">Belongs to the kynureninase family.</text>
</comment>
<dbReference type="InterPro" id="IPR015422">
    <property type="entry name" value="PyrdxlP-dep_Trfase_small"/>
</dbReference>
<dbReference type="EC" id="3.7.1.3" evidence="4 5"/>
<comment type="function">
    <text evidence="4 6">Catalyzes the cleavage of L-kynurenine (L-Kyn) and L-3-hydroxykynurenine (L-3OHKyn) into anthranilic acid (AA) and 3-hydroxyanthranilic acid (3-OHAA), respectively.</text>
</comment>
<feature type="binding site" evidence="4">
    <location>
        <position position="230"/>
    </location>
    <ligand>
        <name>pyridoxal 5'-phosphate</name>
        <dbReference type="ChEBI" id="CHEBI:597326"/>
    </ligand>
</feature>
<comment type="pathway">
    <text evidence="4 6">Cofactor biosynthesis; NAD(+) biosynthesis; quinolinate from L-kynurenine: step 2/3.</text>
</comment>
<feature type="binding site" evidence="4">
    <location>
        <position position="205"/>
    </location>
    <ligand>
        <name>pyridoxal 5'-phosphate</name>
        <dbReference type="ChEBI" id="CHEBI:597326"/>
    </ligand>
</feature>
<dbReference type="Gene3D" id="3.40.640.10">
    <property type="entry name" value="Type I PLP-dependent aspartate aminotransferase-like (Major domain)"/>
    <property type="match status" value="1"/>
</dbReference>
<sequence length="419" mass="45579">MAIDHPLSDAADLDAADPLASHRDRFVFADPEVVYLDGNSLGRAPKSTREAILRVVDDEWSGELIAAWDHWIDLSRETGDLIAGHVVEAHPGEVIVSDSTSVNLYKLAAAALDARPGRKVLVTDDDNFPTDRYILQGLAAARGMELRTIATDLDRGVDPARVAEAVDDDTALLCLSHVSYRSGAIADMAAITADAHAKGALVLWDLCHSAGAVPVPLASAGVDLAVGCTYKYLNGGPGAPAFLYVRRELQTSLRQPIWGWFGQRDQFAMGETYEPVDGVERFQVGTPPVIGVTAVREGVRIIAEAGMKAIREKSLRLTEYADALCRAWLEPIGFTVVTPAEAERRGGHVTVHHPEAWRIAQAMRDAKVVPDYRSPDRIRLGLAPLYTRFADVHEGLTRVRDLVTAGRHLEYGAERGRVT</sequence>
<comment type="caution">
    <text evidence="8">The sequence shown here is derived from an EMBL/GenBank/DDBJ whole genome shotgun (WGS) entry which is preliminary data.</text>
</comment>
<evidence type="ECO:0000256" key="5">
    <source>
        <dbReference type="NCBIfam" id="TIGR01814"/>
    </source>
</evidence>
<comment type="catalytic activity">
    <reaction evidence="4 6">
        <text>L-kynurenine + H2O = anthranilate + L-alanine + H(+)</text>
        <dbReference type="Rhea" id="RHEA:16813"/>
        <dbReference type="ChEBI" id="CHEBI:15377"/>
        <dbReference type="ChEBI" id="CHEBI:15378"/>
        <dbReference type="ChEBI" id="CHEBI:16567"/>
        <dbReference type="ChEBI" id="CHEBI:57959"/>
        <dbReference type="ChEBI" id="CHEBI:57972"/>
        <dbReference type="EC" id="3.7.1.3"/>
    </reaction>
</comment>
<dbReference type="Pfam" id="PF01041">
    <property type="entry name" value="DegT_DnrJ_EryC1"/>
    <property type="match status" value="1"/>
</dbReference>
<evidence type="ECO:0000313" key="8">
    <source>
        <dbReference type="EMBL" id="GLZ75843.1"/>
    </source>
</evidence>
<comment type="subunit">
    <text evidence="4 6">Homodimer.</text>
</comment>
<dbReference type="InterPro" id="IPR000653">
    <property type="entry name" value="DegT/StrS_aminotransferase"/>
</dbReference>
<dbReference type="GO" id="GO:0009435">
    <property type="term" value="P:NAD+ biosynthetic process"/>
    <property type="evidence" value="ECO:0007669"/>
    <property type="project" value="UniProtKB-UniRule"/>
</dbReference>
<evidence type="ECO:0000256" key="1">
    <source>
        <dbReference type="ARBA" id="ARBA00022642"/>
    </source>
</evidence>
<reference evidence="8" key="1">
    <citation type="submission" date="2023-03" db="EMBL/GenBank/DDBJ databases">
        <title>Actinorhabdospora filicis NBRC 111898.</title>
        <authorList>
            <person name="Ichikawa N."/>
            <person name="Sato H."/>
            <person name="Tonouchi N."/>
        </authorList>
    </citation>
    <scope>NUCLEOTIDE SEQUENCE</scope>
    <source>
        <strain evidence="8">NBRC 111898</strain>
    </source>
</reference>
<feature type="modified residue" description="N6-(pyridoxal phosphate)lysine" evidence="4">
    <location>
        <position position="231"/>
    </location>
</feature>